<evidence type="ECO:0000313" key="1">
    <source>
        <dbReference type="EMBL" id="NKY33536.1"/>
    </source>
</evidence>
<sequence>MDSNDQFGFALDFDDKTQAWLDWVAPEHMQARIQQFLTSTVPEMPADTEWWKRPHSTRIMDAAIPLFGDWSAFITPGNRDLADGYIRFQGECYVRRAGYGWMNIPEWGPPLYTEFGPSVRYRDDQISDISMVSIAKHLFRDDSGPEIIEYSIAEAALRARGARTTD</sequence>
<dbReference type="Proteomes" id="UP000565715">
    <property type="component" value="Unassembled WGS sequence"/>
</dbReference>
<dbReference type="EMBL" id="JAAXOO010000002">
    <property type="protein sequence ID" value="NKY33536.1"/>
    <property type="molecule type" value="Genomic_DNA"/>
</dbReference>
<gene>
    <name evidence="1" type="ORF">HGA13_10685</name>
</gene>
<comment type="caution">
    <text evidence="1">The sequence shown here is derived from an EMBL/GenBank/DDBJ whole genome shotgun (WGS) entry which is preliminary data.</text>
</comment>
<keyword evidence="2" id="KW-1185">Reference proteome</keyword>
<organism evidence="1 2">
    <name type="scientific">Nocardia speluncae</name>
    <dbReference type="NCBI Taxonomy" id="419477"/>
    <lineage>
        <taxon>Bacteria</taxon>
        <taxon>Bacillati</taxon>
        <taxon>Actinomycetota</taxon>
        <taxon>Actinomycetes</taxon>
        <taxon>Mycobacteriales</taxon>
        <taxon>Nocardiaceae</taxon>
        <taxon>Nocardia</taxon>
    </lineage>
</organism>
<dbReference type="AlphaFoldDB" id="A0A846XFR8"/>
<proteinExistence type="predicted"/>
<dbReference type="RefSeq" id="WP_068039710.1">
    <property type="nucleotide sequence ID" value="NZ_JAAXOO010000002.1"/>
</dbReference>
<reference evidence="1 2" key="1">
    <citation type="submission" date="2020-04" db="EMBL/GenBank/DDBJ databases">
        <title>MicrobeNet Type strains.</title>
        <authorList>
            <person name="Nicholson A.C."/>
        </authorList>
    </citation>
    <scope>NUCLEOTIDE SEQUENCE [LARGE SCALE GENOMIC DNA]</scope>
    <source>
        <strain evidence="1 2">DSM 45078</strain>
    </source>
</reference>
<accession>A0A846XFR8</accession>
<protein>
    <submittedName>
        <fullName evidence="1">Uncharacterized protein</fullName>
    </submittedName>
</protein>
<evidence type="ECO:0000313" key="2">
    <source>
        <dbReference type="Proteomes" id="UP000565715"/>
    </source>
</evidence>
<name>A0A846XFR8_9NOCA</name>